<sequence length="524" mass="60259">MSHPFCVPEKIRPYYFAENGKYRDLGQPITVQDFTLWAQLSSLDTITSPVTVFATKSPGSSAFMYRIDFDSAPPEQFEVSEESGMRIFYISPEHFLQLEASHPCVPVPRNNWEECSLRFHALAAFYRLNVIPSLSLSLFEREDLFDYVCNIFYDKYRVGPPLCEALFDLFSNLLFALEFFGFAIPSNIKEETSIRATKNFVEKLLLDQIADSSPNKNKNNNNSSDKSIFENVGCFAFSEIKYAISNYHNACFPNRQKETGLSPDILDYSSYSNLLKTLNFVRHSLVKMNMMPDELSSRDGLILAVNNFQQKHGLPIGSCDLFTIRHIWNASMPNECDLFALCRLSGIKIIEPKAPIYTKTLRQIDINKVIKDDIGREIHYEGNNDDSDQLKVGSVGIIINQILEQVKDRSEAPQWMIDEARVSIEMQINRINKAVANAKEIDKNVSEIEERLDQTCRQNKESAQMFEETANLLDNILNEHVSMKKEFVEIKKRIDQERQGNKLLLFCVIILAIFVIYHFFDNQK</sequence>
<dbReference type="Proteomes" id="UP001470230">
    <property type="component" value="Unassembled WGS sequence"/>
</dbReference>
<evidence type="ECO:0000313" key="3">
    <source>
        <dbReference type="EMBL" id="KAK8893197.1"/>
    </source>
</evidence>
<feature type="transmembrane region" description="Helical" evidence="2">
    <location>
        <begin position="503"/>
        <end position="520"/>
    </location>
</feature>
<comment type="caution">
    <text evidence="3">The sequence shown here is derived from an EMBL/GenBank/DDBJ whole genome shotgun (WGS) entry which is preliminary data.</text>
</comment>
<dbReference type="EMBL" id="JAPFFF010000003">
    <property type="protein sequence ID" value="KAK8893197.1"/>
    <property type="molecule type" value="Genomic_DNA"/>
</dbReference>
<evidence type="ECO:0008006" key="5">
    <source>
        <dbReference type="Google" id="ProtNLM"/>
    </source>
</evidence>
<reference evidence="3 4" key="1">
    <citation type="submission" date="2024-04" db="EMBL/GenBank/DDBJ databases">
        <title>Tritrichomonas musculus Genome.</title>
        <authorList>
            <person name="Alves-Ferreira E."/>
            <person name="Grigg M."/>
            <person name="Lorenzi H."/>
            <person name="Galac M."/>
        </authorList>
    </citation>
    <scope>NUCLEOTIDE SEQUENCE [LARGE SCALE GENOMIC DNA]</scope>
    <source>
        <strain evidence="3 4">EAF2021</strain>
    </source>
</reference>
<evidence type="ECO:0000313" key="4">
    <source>
        <dbReference type="Proteomes" id="UP001470230"/>
    </source>
</evidence>
<evidence type="ECO:0000256" key="2">
    <source>
        <dbReference type="SAM" id="Phobius"/>
    </source>
</evidence>
<feature type="coiled-coil region" evidence="1">
    <location>
        <begin position="431"/>
        <end position="458"/>
    </location>
</feature>
<keyword evidence="2" id="KW-0812">Transmembrane</keyword>
<keyword evidence="2" id="KW-1133">Transmembrane helix</keyword>
<evidence type="ECO:0000256" key="1">
    <source>
        <dbReference type="SAM" id="Coils"/>
    </source>
</evidence>
<organism evidence="3 4">
    <name type="scientific">Tritrichomonas musculus</name>
    <dbReference type="NCBI Taxonomy" id="1915356"/>
    <lineage>
        <taxon>Eukaryota</taxon>
        <taxon>Metamonada</taxon>
        <taxon>Parabasalia</taxon>
        <taxon>Tritrichomonadida</taxon>
        <taxon>Tritrichomonadidae</taxon>
        <taxon>Tritrichomonas</taxon>
    </lineage>
</organism>
<keyword evidence="2" id="KW-0472">Membrane</keyword>
<gene>
    <name evidence="3" type="ORF">M9Y10_021613</name>
</gene>
<protein>
    <recommendedName>
        <fullName evidence="5">Peptidoglycan binding-like domain-containing protein</fullName>
    </recommendedName>
</protein>
<name>A0ABR2KPY1_9EUKA</name>
<keyword evidence="4" id="KW-1185">Reference proteome</keyword>
<accession>A0ABR2KPY1</accession>
<keyword evidence="1" id="KW-0175">Coiled coil</keyword>
<proteinExistence type="predicted"/>